<dbReference type="EMBL" id="LUKD01000001">
    <property type="protein sequence ID" value="KYG68022.1"/>
    <property type="molecule type" value="Genomic_DNA"/>
</dbReference>
<dbReference type="PROSITE" id="PS51186">
    <property type="entry name" value="GNAT"/>
    <property type="match status" value="1"/>
</dbReference>
<evidence type="ECO:0000313" key="2">
    <source>
        <dbReference type="EMBL" id="KYG68022.1"/>
    </source>
</evidence>
<protein>
    <submittedName>
        <fullName evidence="2">Acetyltransferase</fullName>
    </submittedName>
</protein>
<feature type="domain" description="N-acetyltransferase" evidence="1">
    <location>
        <begin position="17"/>
        <end position="169"/>
    </location>
</feature>
<proteinExistence type="predicted"/>
<comment type="caution">
    <text evidence="2">The sequence shown here is derived from an EMBL/GenBank/DDBJ whole genome shotgun (WGS) entry which is preliminary data.</text>
</comment>
<gene>
    <name evidence="2" type="ORF">AZI87_01760</name>
</gene>
<name>A0A162GFJ8_BDEBC</name>
<evidence type="ECO:0000259" key="1">
    <source>
        <dbReference type="PROSITE" id="PS51186"/>
    </source>
</evidence>
<dbReference type="OrthoDB" id="9801656at2"/>
<dbReference type="SUPFAM" id="SSF55729">
    <property type="entry name" value="Acyl-CoA N-acyltransferases (Nat)"/>
    <property type="match status" value="1"/>
</dbReference>
<dbReference type="Gene3D" id="3.40.630.30">
    <property type="match status" value="1"/>
</dbReference>
<dbReference type="RefSeq" id="WP_063204726.1">
    <property type="nucleotide sequence ID" value="NZ_LUKD01000001.1"/>
</dbReference>
<dbReference type="InterPro" id="IPR000182">
    <property type="entry name" value="GNAT_dom"/>
</dbReference>
<dbReference type="GO" id="GO:0016747">
    <property type="term" value="F:acyltransferase activity, transferring groups other than amino-acyl groups"/>
    <property type="evidence" value="ECO:0007669"/>
    <property type="project" value="InterPro"/>
</dbReference>
<dbReference type="Proteomes" id="UP000075799">
    <property type="component" value="Unassembled WGS sequence"/>
</dbReference>
<dbReference type="PANTHER" id="PTHR43610:SF1">
    <property type="entry name" value="N-ACETYLTRANSFERASE DOMAIN-CONTAINING PROTEIN"/>
    <property type="match status" value="1"/>
</dbReference>
<dbReference type="Pfam" id="PF13302">
    <property type="entry name" value="Acetyltransf_3"/>
    <property type="match status" value="1"/>
</dbReference>
<accession>A0A162GFJ8</accession>
<evidence type="ECO:0000313" key="3">
    <source>
        <dbReference type="Proteomes" id="UP000075799"/>
    </source>
</evidence>
<organism evidence="2 3">
    <name type="scientific">Bdellovibrio bacteriovorus</name>
    <dbReference type="NCBI Taxonomy" id="959"/>
    <lineage>
        <taxon>Bacteria</taxon>
        <taxon>Pseudomonadati</taxon>
        <taxon>Bdellovibrionota</taxon>
        <taxon>Bdellovibrionia</taxon>
        <taxon>Bdellovibrionales</taxon>
        <taxon>Pseudobdellovibrionaceae</taxon>
        <taxon>Bdellovibrio</taxon>
    </lineage>
</organism>
<reference evidence="2 3" key="1">
    <citation type="submission" date="2016-03" db="EMBL/GenBank/DDBJ databases">
        <authorList>
            <person name="Ploux O."/>
        </authorList>
    </citation>
    <scope>NUCLEOTIDE SEQUENCE [LARGE SCALE GENOMIC DNA]</scope>
    <source>
        <strain evidence="2 3">EC13</strain>
    </source>
</reference>
<dbReference type="PANTHER" id="PTHR43610">
    <property type="entry name" value="BLL6696 PROTEIN"/>
    <property type="match status" value="1"/>
</dbReference>
<dbReference type="InterPro" id="IPR016181">
    <property type="entry name" value="Acyl_CoA_acyltransferase"/>
</dbReference>
<dbReference type="AlphaFoldDB" id="A0A162GFJ8"/>
<sequence>MNTREFEFQPTLSGDLLKIRPLKATEFELLFEVASDPLIWELHPQRERYKKEVFEKFFTLAVKSGGAFVIEDHGQAIGSSRFYDFRPEISQVSIGYTFLARKYWGGKFNREMKKLMLEHAFKFVDNVTFEIGVNNLRSRKAIEKLGGKLVSNVELDGEPHVVYMITKSGFNF</sequence>
<keyword evidence="2" id="KW-0808">Transferase</keyword>